<feature type="domain" description="UspA" evidence="3">
    <location>
        <begin position="131"/>
        <end position="260"/>
    </location>
</feature>
<dbReference type="PRINTS" id="PR01438">
    <property type="entry name" value="UNVRSLSTRESS"/>
</dbReference>
<dbReference type="InterPro" id="IPR006015">
    <property type="entry name" value="Universal_stress_UspA"/>
</dbReference>
<protein>
    <submittedName>
        <fullName evidence="4">Universal stress protein</fullName>
    </submittedName>
</protein>
<dbReference type="Pfam" id="PF00582">
    <property type="entry name" value="Usp"/>
    <property type="match status" value="2"/>
</dbReference>
<comment type="similarity">
    <text evidence="1">Belongs to the universal stress protein A family.</text>
</comment>
<keyword evidence="5" id="KW-1185">Reference proteome</keyword>
<dbReference type="InterPro" id="IPR006016">
    <property type="entry name" value="UspA"/>
</dbReference>
<evidence type="ECO:0000256" key="2">
    <source>
        <dbReference type="SAM" id="MobiDB-lite"/>
    </source>
</evidence>
<feature type="region of interest" description="Disordered" evidence="2">
    <location>
        <begin position="267"/>
        <end position="290"/>
    </location>
</feature>
<dbReference type="Proteomes" id="UP001210380">
    <property type="component" value="Unassembled WGS sequence"/>
</dbReference>
<dbReference type="PANTHER" id="PTHR46553:SF3">
    <property type="entry name" value="ADENINE NUCLEOTIDE ALPHA HYDROLASES-LIKE SUPERFAMILY PROTEIN"/>
    <property type="match status" value="1"/>
</dbReference>
<comment type="caution">
    <text evidence="4">The sequence shown here is derived from an EMBL/GenBank/DDBJ whole genome shotgun (WGS) entry which is preliminary data.</text>
</comment>
<dbReference type="RefSeq" id="WP_270947732.1">
    <property type="nucleotide sequence ID" value="NZ_JAQGLA010000007.1"/>
</dbReference>
<organism evidence="4 5">
    <name type="scientific">Saccharopolyspora oryzae</name>
    <dbReference type="NCBI Taxonomy" id="2997343"/>
    <lineage>
        <taxon>Bacteria</taxon>
        <taxon>Bacillati</taxon>
        <taxon>Actinomycetota</taxon>
        <taxon>Actinomycetes</taxon>
        <taxon>Pseudonocardiales</taxon>
        <taxon>Pseudonocardiaceae</taxon>
        <taxon>Saccharopolyspora</taxon>
    </lineage>
</organism>
<dbReference type="SUPFAM" id="SSF52402">
    <property type="entry name" value="Adenine nucleotide alpha hydrolases-like"/>
    <property type="match status" value="2"/>
</dbReference>
<reference evidence="4 5" key="1">
    <citation type="submission" date="2022-11" db="EMBL/GenBank/DDBJ databases">
        <title>Draft genome sequence of Saccharopolyspora sp. WRP15-2 isolated from rhizosphere soils of wild rice in Thailand.</title>
        <authorList>
            <person name="Duangmal K."/>
            <person name="Kammanee S."/>
            <person name="Muangham S."/>
        </authorList>
    </citation>
    <scope>NUCLEOTIDE SEQUENCE [LARGE SCALE GENOMIC DNA]</scope>
    <source>
        <strain evidence="4 5">WRP15-2</strain>
    </source>
</reference>
<feature type="domain" description="UspA" evidence="3">
    <location>
        <begin position="1"/>
        <end position="122"/>
    </location>
</feature>
<dbReference type="PANTHER" id="PTHR46553">
    <property type="entry name" value="ADENINE NUCLEOTIDE ALPHA HYDROLASES-LIKE SUPERFAMILY PROTEIN"/>
    <property type="match status" value="1"/>
</dbReference>
<sequence>MRRVLVGIDGSEESVSAAMWAATEAVLRDAPLWVVAASGAATSADWAMVRSVVEECRRSHPGMDVTEEVLAGFAPDALIRQSADAQLLVVGSRGRGAVAETLLGSVSRAVAERASCPVVVVPRHRTSFAFGPVVLGVAGCAEKDGAVQFAFAEAVIRQTSLLAVHVWPPILGRHQQPEPPSPSTVDKMRDDLAASLADWSTKYPAVPLAVDVRYGDPAGELSRASASAQMLVLGHRSTALGFGTVAHGTLHHADCPVAVVGETHHGEDLAFPEGRAADEPRNRGEREASS</sequence>
<feature type="compositionally biased region" description="Basic and acidic residues" evidence="2">
    <location>
        <begin position="275"/>
        <end position="290"/>
    </location>
</feature>
<evidence type="ECO:0000259" key="3">
    <source>
        <dbReference type="Pfam" id="PF00582"/>
    </source>
</evidence>
<evidence type="ECO:0000313" key="4">
    <source>
        <dbReference type="EMBL" id="MDA3625152.1"/>
    </source>
</evidence>
<evidence type="ECO:0000313" key="5">
    <source>
        <dbReference type="Proteomes" id="UP001210380"/>
    </source>
</evidence>
<gene>
    <name evidence="4" type="ORF">OU415_06880</name>
</gene>
<dbReference type="InterPro" id="IPR014729">
    <property type="entry name" value="Rossmann-like_a/b/a_fold"/>
</dbReference>
<proteinExistence type="inferred from homology"/>
<dbReference type="EMBL" id="JAQGLA010000007">
    <property type="protein sequence ID" value="MDA3625152.1"/>
    <property type="molecule type" value="Genomic_DNA"/>
</dbReference>
<accession>A0ABT4UTU9</accession>
<name>A0ABT4UTU9_9PSEU</name>
<dbReference type="Gene3D" id="3.40.50.620">
    <property type="entry name" value="HUPs"/>
    <property type="match status" value="2"/>
</dbReference>
<evidence type="ECO:0000256" key="1">
    <source>
        <dbReference type="ARBA" id="ARBA00008791"/>
    </source>
</evidence>